<gene>
    <name evidence="3" type="ORF">SAMN05444377_10852</name>
</gene>
<protein>
    <submittedName>
        <fullName evidence="3">CheY chemotaxis protein or a CheY-like REC (Receiver) domain</fullName>
    </submittedName>
</protein>
<feature type="modified residue" description="4-aspartylphosphate" evidence="1">
    <location>
        <position position="61"/>
    </location>
</feature>
<dbReference type="SMART" id="SM00448">
    <property type="entry name" value="REC"/>
    <property type="match status" value="1"/>
</dbReference>
<dbReference type="SUPFAM" id="SSF52172">
    <property type="entry name" value="CheY-like"/>
    <property type="match status" value="1"/>
</dbReference>
<name>A0A1M5BEX3_9FLAO</name>
<dbReference type="Pfam" id="PF00072">
    <property type="entry name" value="Response_reg"/>
    <property type="match status" value="1"/>
</dbReference>
<feature type="domain" description="Response regulatory" evidence="2">
    <location>
        <begin position="5"/>
        <end position="132"/>
    </location>
</feature>
<dbReference type="EMBL" id="FQVQ01000008">
    <property type="protein sequence ID" value="SHF40897.1"/>
    <property type="molecule type" value="Genomic_DNA"/>
</dbReference>
<sequence length="132" mass="15563">MKFNNIFVVDDDLVYHFVIKKLFNKCNIEAEAQFFFNGLEAIDGLKNVLKTEKEPDLILLDINMPVYDGWQFLDEFRKLKNNMSKDITVYLVSSSNDSTDIDRSKQYKEEVKDYYFKPITTKEFEEMLTSAS</sequence>
<evidence type="ECO:0000259" key="2">
    <source>
        <dbReference type="PROSITE" id="PS50110"/>
    </source>
</evidence>
<accession>A0A1M5BEX3</accession>
<organism evidence="3 4">
    <name type="scientific">Flavobacterium fontis</name>
    <dbReference type="NCBI Taxonomy" id="1124188"/>
    <lineage>
        <taxon>Bacteria</taxon>
        <taxon>Pseudomonadati</taxon>
        <taxon>Bacteroidota</taxon>
        <taxon>Flavobacteriia</taxon>
        <taxon>Flavobacteriales</taxon>
        <taxon>Flavobacteriaceae</taxon>
        <taxon>Flavobacterium</taxon>
    </lineage>
</organism>
<evidence type="ECO:0000313" key="3">
    <source>
        <dbReference type="EMBL" id="SHF40897.1"/>
    </source>
</evidence>
<dbReference type="PANTHER" id="PTHR44520">
    <property type="entry name" value="RESPONSE REGULATOR RCP1-RELATED"/>
    <property type="match status" value="1"/>
</dbReference>
<dbReference type="InterPro" id="IPR052893">
    <property type="entry name" value="TCS_response_regulator"/>
</dbReference>
<evidence type="ECO:0000313" key="4">
    <source>
        <dbReference type="Proteomes" id="UP000184147"/>
    </source>
</evidence>
<dbReference type="GO" id="GO:0000160">
    <property type="term" value="P:phosphorelay signal transduction system"/>
    <property type="evidence" value="ECO:0007669"/>
    <property type="project" value="InterPro"/>
</dbReference>
<dbReference type="InterPro" id="IPR011006">
    <property type="entry name" value="CheY-like_superfamily"/>
</dbReference>
<dbReference type="Gene3D" id="3.40.50.2300">
    <property type="match status" value="1"/>
</dbReference>
<reference evidence="3 4" key="1">
    <citation type="submission" date="2016-11" db="EMBL/GenBank/DDBJ databases">
        <authorList>
            <person name="Jaros S."/>
            <person name="Januszkiewicz K."/>
            <person name="Wedrychowicz H."/>
        </authorList>
    </citation>
    <scope>NUCLEOTIDE SEQUENCE [LARGE SCALE GENOMIC DNA]</scope>
    <source>
        <strain evidence="3 4">DSM 25660</strain>
    </source>
</reference>
<keyword evidence="1" id="KW-0597">Phosphoprotein</keyword>
<proteinExistence type="predicted"/>
<evidence type="ECO:0000256" key="1">
    <source>
        <dbReference type="PROSITE-ProRule" id="PRU00169"/>
    </source>
</evidence>
<dbReference type="AlphaFoldDB" id="A0A1M5BEX3"/>
<dbReference type="PROSITE" id="PS50110">
    <property type="entry name" value="RESPONSE_REGULATORY"/>
    <property type="match status" value="1"/>
</dbReference>
<dbReference type="OrthoDB" id="673128at2"/>
<dbReference type="STRING" id="1124188.SAMN05444377_10852"/>
<dbReference type="PANTHER" id="PTHR44520:SF2">
    <property type="entry name" value="RESPONSE REGULATOR RCP1"/>
    <property type="match status" value="1"/>
</dbReference>
<dbReference type="InterPro" id="IPR001789">
    <property type="entry name" value="Sig_transdc_resp-reg_receiver"/>
</dbReference>
<dbReference type="Proteomes" id="UP000184147">
    <property type="component" value="Unassembled WGS sequence"/>
</dbReference>
<dbReference type="RefSeq" id="WP_073363267.1">
    <property type="nucleotide sequence ID" value="NZ_FQVQ01000008.1"/>
</dbReference>
<keyword evidence="4" id="KW-1185">Reference proteome</keyword>